<dbReference type="InterPro" id="IPR027385">
    <property type="entry name" value="Beta-barrel_OMP"/>
</dbReference>
<gene>
    <name evidence="4" type="ORF">SAMN02927930_00746</name>
</gene>
<dbReference type="InterPro" id="IPR011250">
    <property type="entry name" value="OMP/PagP_B-barrel"/>
</dbReference>
<evidence type="ECO:0000256" key="1">
    <source>
        <dbReference type="ARBA" id="ARBA00022729"/>
    </source>
</evidence>
<evidence type="ECO:0000256" key="2">
    <source>
        <dbReference type="SAM" id="SignalP"/>
    </source>
</evidence>
<proteinExistence type="predicted"/>
<evidence type="ECO:0000313" key="5">
    <source>
        <dbReference type="Proteomes" id="UP000199626"/>
    </source>
</evidence>
<dbReference type="Gene3D" id="2.40.160.20">
    <property type="match status" value="1"/>
</dbReference>
<dbReference type="RefSeq" id="WP_092591886.1">
    <property type="nucleotide sequence ID" value="NZ_FMXN01000003.1"/>
</dbReference>
<keyword evidence="1 2" id="KW-0732">Signal</keyword>
<name>A0A1G6BEA3_9GAMM</name>
<sequence length="189" mass="20409">MKKLGLIAALSAVMGLTSTAVLAAESQPSFDYMSASYLNADVSDIHVGGAKIDYSQSFNDKIFGYAQASFLTKGDLDNIQAVVGFGYKHAIAPATALYGVIGVAHDRIELGSLSDSDTGYTALAGVRHAFNNKFELDAHIQHLDVWDESDQSYVVGGKYYLNPSWALQANYSYIDSDTSMLSFGVSYNF</sequence>
<feature type="chain" id="PRO_5011648926" description="Outer membrane protein beta-barrel domain-containing protein" evidence="2">
    <location>
        <begin position="24"/>
        <end position="189"/>
    </location>
</feature>
<accession>A0A1G6BEA3</accession>
<protein>
    <recommendedName>
        <fullName evidence="3">Outer membrane protein beta-barrel domain-containing protein</fullName>
    </recommendedName>
</protein>
<dbReference type="STRING" id="1159017.SAMN02927930_00746"/>
<feature type="domain" description="Outer membrane protein beta-barrel" evidence="3">
    <location>
        <begin position="10"/>
        <end position="145"/>
    </location>
</feature>
<evidence type="ECO:0000259" key="3">
    <source>
        <dbReference type="Pfam" id="PF13505"/>
    </source>
</evidence>
<dbReference type="Pfam" id="PF13505">
    <property type="entry name" value="OMP_b-brl"/>
    <property type="match status" value="1"/>
</dbReference>
<dbReference type="SUPFAM" id="SSF56925">
    <property type="entry name" value="OMPA-like"/>
    <property type="match status" value="2"/>
</dbReference>
<organism evidence="4 5">
    <name type="scientific">Pseudidiomarina indica</name>
    <dbReference type="NCBI Taxonomy" id="1159017"/>
    <lineage>
        <taxon>Bacteria</taxon>
        <taxon>Pseudomonadati</taxon>
        <taxon>Pseudomonadota</taxon>
        <taxon>Gammaproteobacteria</taxon>
        <taxon>Alteromonadales</taxon>
        <taxon>Idiomarinaceae</taxon>
        <taxon>Pseudidiomarina</taxon>
    </lineage>
</organism>
<keyword evidence="5" id="KW-1185">Reference proteome</keyword>
<feature type="signal peptide" evidence="2">
    <location>
        <begin position="1"/>
        <end position="23"/>
    </location>
</feature>
<dbReference type="AlphaFoldDB" id="A0A1G6BEA3"/>
<dbReference type="OrthoDB" id="7059177at2"/>
<evidence type="ECO:0000313" key="4">
    <source>
        <dbReference type="EMBL" id="SDB18975.1"/>
    </source>
</evidence>
<dbReference type="Proteomes" id="UP000199626">
    <property type="component" value="Unassembled WGS sequence"/>
</dbReference>
<reference evidence="5" key="1">
    <citation type="submission" date="2016-10" db="EMBL/GenBank/DDBJ databases">
        <authorList>
            <person name="Varghese N."/>
            <person name="Submissions S."/>
        </authorList>
    </citation>
    <scope>NUCLEOTIDE SEQUENCE [LARGE SCALE GENOMIC DNA]</scope>
    <source>
        <strain evidence="5">CGMCC 1.10824</strain>
    </source>
</reference>
<dbReference type="EMBL" id="FMXN01000003">
    <property type="protein sequence ID" value="SDB18975.1"/>
    <property type="molecule type" value="Genomic_DNA"/>
</dbReference>